<accession>A0A0D1E2T9</accession>
<protein>
    <recommendedName>
        <fullName evidence="2">Succinate dehydrogenase assembly factor 4, mitochondrial</fullName>
    </recommendedName>
</protein>
<evidence type="ECO:0000256" key="3">
    <source>
        <dbReference type="SAM" id="MobiDB-lite"/>
    </source>
</evidence>
<dbReference type="GO" id="GO:0034553">
    <property type="term" value="P:mitochondrial respiratory chain complex II assembly"/>
    <property type="evidence" value="ECO:0000318"/>
    <property type="project" value="GO_Central"/>
</dbReference>
<dbReference type="PANTHER" id="PTHR28524:SF3">
    <property type="entry name" value="SUCCINATE DEHYDROGENASE ASSEMBLY FACTOR 4, MITOCHONDRIAL"/>
    <property type="match status" value="1"/>
</dbReference>
<evidence type="ECO:0000313" key="5">
    <source>
        <dbReference type="Proteomes" id="UP000000561"/>
    </source>
</evidence>
<feature type="region of interest" description="Disordered" evidence="3">
    <location>
        <begin position="57"/>
        <end position="123"/>
    </location>
</feature>
<dbReference type="Proteomes" id="UP000000561">
    <property type="component" value="Chromosome 7"/>
</dbReference>
<feature type="compositionally biased region" description="Basic and acidic residues" evidence="3">
    <location>
        <begin position="71"/>
        <end position="89"/>
    </location>
</feature>
<reference evidence="4 5" key="1">
    <citation type="journal article" date="2006" name="Nature">
        <title>Insights from the genome of the biotrophic fungal plant pathogen Ustilago maydis.</title>
        <authorList>
            <person name="Kamper J."/>
            <person name="Kahmann R."/>
            <person name="Bolker M."/>
            <person name="Ma L.J."/>
            <person name="Brefort T."/>
            <person name="Saville B.J."/>
            <person name="Banuett F."/>
            <person name="Kronstad J.W."/>
            <person name="Gold S.E."/>
            <person name="Muller O."/>
            <person name="Perlin M.H."/>
            <person name="Wosten H.A."/>
            <person name="de Vries R."/>
            <person name="Ruiz-Herrera J."/>
            <person name="Reynaga-Pena C.G."/>
            <person name="Snetselaar K."/>
            <person name="McCann M."/>
            <person name="Perez-Martin J."/>
            <person name="Feldbrugge M."/>
            <person name="Basse C.W."/>
            <person name="Steinberg G."/>
            <person name="Ibeas J.I."/>
            <person name="Holloman W."/>
            <person name="Guzman P."/>
            <person name="Farman M."/>
            <person name="Stajich J.E."/>
            <person name="Sentandreu R."/>
            <person name="Gonzalez-Prieto J.M."/>
            <person name="Kennell J.C."/>
            <person name="Molina L."/>
            <person name="Schirawski J."/>
            <person name="Mendoza-Mendoza A."/>
            <person name="Greilinger D."/>
            <person name="Munch K."/>
            <person name="Rossel N."/>
            <person name="Scherer M."/>
            <person name="Vranes M."/>
            <person name="Ladendorf O."/>
            <person name="Vincon V."/>
            <person name="Fuchs U."/>
            <person name="Sandrock B."/>
            <person name="Meng S."/>
            <person name="Ho E.C."/>
            <person name="Cahill M.J."/>
            <person name="Boyce K.J."/>
            <person name="Klose J."/>
            <person name="Klosterman S.J."/>
            <person name="Deelstra H.J."/>
            <person name="Ortiz-Castellanos L."/>
            <person name="Li W."/>
            <person name="Sanchez-Alonso P."/>
            <person name="Schreier P.H."/>
            <person name="Hauser-Hahn I."/>
            <person name="Vaupel M."/>
            <person name="Koopmann E."/>
            <person name="Friedrich G."/>
            <person name="Voss H."/>
            <person name="Schluter T."/>
            <person name="Margolis J."/>
            <person name="Platt D."/>
            <person name="Swimmer C."/>
            <person name="Gnirke A."/>
            <person name="Chen F."/>
            <person name="Vysotskaia V."/>
            <person name="Mannhaupt G."/>
            <person name="Guldener U."/>
            <person name="Munsterkotter M."/>
            <person name="Haase D."/>
            <person name="Oesterheld M."/>
            <person name="Mewes H.W."/>
            <person name="Mauceli E.W."/>
            <person name="DeCaprio D."/>
            <person name="Wade C.M."/>
            <person name="Butler J."/>
            <person name="Young S."/>
            <person name="Jaffe D.B."/>
            <person name="Calvo S."/>
            <person name="Nusbaum C."/>
            <person name="Galagan J."/>
            <person name="Birren B.W."/>
        </authorList>
    </citation>
    <scope>NUCLEOTIDE SEQUENCE [LARGE SCALE GENOMIC DNA]</scope>
    <source>
        <strain evidence="5">DSM 14603 / FGSC 9021 / UM521</strain>
    </source>
</reference>
<dbReference type="GO" id="GO:0005739">
    <property type="term" value="C:mitochondrion"/>
    <property type="evidence" value="ECO:0000318"/>
    <property type="project" value="GO_Central"/>
</dbReference>
<dbReference type="PANTHER" id="PTHR28524">
    <property type="entry name" value="SUCCINATE DEHYDROGENASE ASSEMBLY FACTOR 4, MITOCHONDRIAL"/>
    <property type="match status" value="1"/>
</dbReference>
<organism evidence="4 5">
    <name type="scientific">Mycosarcoma maydis</name>
    <name type="common">Corn smut fungus</name>
    <name type="synonym">Ustilago maydis</name>
    <dbReference type="NCBI Taxonomy" id="5270"/>
    <lineage>
        <taxon>Eukaryota</taxon>
        <taxon>Fungi</taxon>
        <taxon>Dikarya</taxon>
        <taxon>Basidiomycota</taxon>
        <taxon>Ustilaginomycotina</taxon>
        <taxon>Ustilaginomycetes</taxon>
        <taxon>Ustilaginales</taxon>
        <taxon>Ustilaginaceae</taxon>
        <taxon>Mycosarcoma</taxon>
    </lineage>
</organism>
<dbReference type="InParanoid" id="A0A0D1E2T9"/>
<dbReference type="InterPro" id="IPR012875">
    <property type="entry name" value="SDHF4"/>
</dbReference>
<dbReference type="EMBL" id="CM003146">
    <property type="protein sequence ID" value="KIS68890.1"/>
    <property type="molecule type" value="Genomic_DNA"/>
</dbReference>
<dbReference type="OMA" id="IHDDAIK"/>
<keyword evidence="5" id="KW-1185">Reference proteome</keyword>
<evidence type="ECO:0000256" key="1">
    <source>
        <dbReference type="ARBA" id="ARBA00005701"/>
    </source>
</evidence>
<dbReference type="FunCoup" id="A0A0D1E2T9">
    <property type="interactions" value="155"/>
</dbReference>
<gene>
    <name evidence="4" type="ORF">UMAG_02876</name>
</gene>
<dbReference type="GeneID" id="23563516"/>
<dbReference type="VEuPathDB" id="FungiDB:UMAG_02876"/>
<feature type="compositionally biased region" description="Polar residues" evidence="3">
    <location>
        <begin position="58"/>
        <end position="70"/>
    </location>
</feature>
<dbReference type="OrthoDB" id="201362at2759"/>
<name>A0A0D1E2T9_MYCMD</name>
<evidence type="ECO:0000313" key="4">
    <source>
        <dbReference type="EMBL" id="KIS68890.1"/>
    </source>
</evidence>
<dbReference type="eggNOG" id="ENOG502S6UN">
    <property type="taxonomic scope" value="Eukaryota"/>
</dbReference>
<proteinExistence type="inferred from homology"/>
<dbReference type="RefSeq" id="XP_011389306.1">
    <property type="nucleotide sequence ID" value="XM_011391004.1"/>
</dbReference>
<dbReference type="Pfam" id="PF07896">
    <property type="entry name" value="DUF1674"/>
    <property type="match status" value="1"/>
</dbReference>
<sequence length="123" mass="13592">MILITRSAIKFSLSNSAAQSASRRALYTTPLVRSGGFNRPGPPPLPPQEQKEFENLVKQKQNASPFLSSSDPEKGEMHPDARRKPKAEFEGETNPTTGEVGGPKNDPLKYEKEWTYGGRATDF</sequence>
<evidence type="ECO:0000256" key="2">
    <source>
        <dbReference type="ARBA" id="ARBA00022170"/>
    </source>
</evidence>
<comment type="similarity">
    <text evidence="1">Belongs to the SDHAF4 family.</text>
</comment>
<dbReference type="KEGG" id="uma:UMAG_02876"/>
<dbReference type="AlphaFoldDB" id="A0A0D1E2T9"/>